<proteinExistence type="predicted"/>
<gene>
    <name evidence="1" type="ORF">V1478_008364</name>
</gene>
<dbReference type="EMBL" id="JAUDFV010000139">
    <property type="protein sequence ID" value="KAL2723851.1"/>
    <property type="molecule type" value="Genomic_DNA"/>
</dbReference>
<name>A0ABD2ATC8_VESSQ</name>
<sequence length="83" mass="9476">MFLAWRDKRIISSSNNWRNVENLLFIQGDTEEIIEKPSLDVGYTKSIVYNGFRSGDHVGQLIGLPRSIYLLGNLSLKTVSLYN</sequence>
<evidence type="ECO:0000313" key="1">
    <source>
        <dbReference type="EMBL" id="KAL2723851.1"/>
    </source>
</evidence>
<accession>A0ABD2ATC8</accession>
<evidence type="ECO:0000313" key="2">
    <source>
        <dbReference type="Proteomes" id="UP001607302"/>
    </source>
</evidence>
<organism evidence="1 2">
    <name type="scientific">Vespula squamosa</name>
    <name type="common">Southern yellow jacket</name>
    <name type="synonym">Wasp</name>
    <dbReference type="NCBI Taxonomy" id="30214"/>
    <lineage>
        <taxon>Eukaryota</taxon>
        <taxon>Metazoa</taxon>
        <taxon>Ecdysozoa</taxon>
        <taxon>Arthropoda</taxon>
        <taxon>Hexapoda</taxon>
        <taxon>Insecta</taxon>
        <taxon>Pterygota</taxon>
        <taxon>Neoptera</taxon>
        <taxon>Endopterygota</taxon>
        <taxon>Hymenoptera</taxon>
        <taxon>Apocrita</taxon>
        <taxon>Aculeata</taxon>
        <taxon>Vespoidea</taxon>
        <taxon>Vespidae</taxon>
        <taxon>Vespinae</taxon>
        <taxon>Vespula</taxon>
    </lineage>
</organism>
<dbReference type="AlphaFoldDB" id="A0ABD2ATC8"/>
<dbReference type="Proteomes" id="UP001607302">
    <property type="component" value="Unassembled WGS sequence"/>
</dbReference>
<comment type="caution">
    <text evidence="1">The sequence shown here is derived from an EMBL/GenBank/DDBJ whole genome shotgun (WGS) entry which is preliminary data.</text>
</comment>
<keyword evidence="2" id="KW-1185">Reference proteome</keyword>
<reference evidence="1 2" key="1">
    <citation type="journal article" date="2024" name="Ann. Entomol. Soc. Am.">
        <title>Genomic analyses of the southern and eastern yellowjacket wasps (Hymenoptera: Vespidae) reveal evolutionary signatures of social life.</title>
        <authorList>
            <person name="Catto M.A."/>
            <person name="Caine P.B."/>
            <person name="Orr S.E."/>
            <person name="Hunt B.G."/>
            <person name="Goodisman M.A.D."/>
        </authorList>
    </citation>
    <scope>NUCLEOTIDE SEQUENCE [LARGE SCALE GENOMIC DNA]</scope>
    <source>
        <strain evidence="1">233</strain>
        <tissue evidence="1">Head and thorax</tissue>
    </source>
</reference>
<protein>
    <submittedName>
        <fullName evidence="1">PiggyBac transposable element-derived protein 4-like</fullName>
    </submittedName>
</protein>